<keyword evidence="9" id="KW-1185">Reference proteome</keyword>
<feature type="transmembrane region" description="Helical" evidence="7">
    <location>
        <begin position="199"/>
        <end position="217"/>
    </location>
</feature>
<dbReference type="PIRSF" id="PIRSF016502">
    <property type="entry name" value="Urea_transporter"/>
    <property type="match status" value="1"/>
</dbReference>
<dbReference type="Proteomes" id="UP000198381">
    <property type="component" value="Unassembled WGS sequence"/>
</dbReference>
<dbReference type="Pfam" id="PF03253">
    <property type="entry name" value="UT"/>
    <property type="match status" value="1"/>
</dbReference>
<feature type="transmembrane region" description="Helical" evidence="7">
    <location>
        <begin position="102"/>
        <end position="120"/>
    </location>
</feature>
<proteinExistence type="inferred from homology"/>
<feature type="transmembrane region" description="Helical" evidence="7">
    <location>
        <begin position="127"/>
        <end position="148"/>
    </location>
</feature>
<evidence type="ECO:0000256" key="2">
    <source>
        <dbReference type="ARBA" id="ARBA00005914"/>
    </source>
</evidence>
<dbReference type="InterPro" id="IPR004937">
    <property type="entry name" value="Urea_transporter"/>
</dbReference>
<organism evidence="8 9">
    <name type="scientific">Flavobacterium plurextorum</name>
    <dbReference type="NCBI Taxonomy" id="1114867"/>
    <lineage>
        <taxon>Bacteria</taxon>
        <taxon>Pseudomonadati</taxon>
        <taxon>Bacteroidota</taxon>
        <taxon>Flavobacteriia</taxon>
        <taxon>Flavobacteriales</taxon>
        <taxon>Flavobacteriaceae</taxon>
        <taxon>Flavobacterium</taxon>
    </lineage>
</organism>
<dbReference type="EMBL" id="MUHD01000016">
    <property type="protein sequence ID" value="OXB08644.1"/>
    <property type="molecule type" value="Genomic_DNA"/>
</dbReference>
<feature type="transmembrane region" description="Helical" evidence="7">
    <location>
        <begin position="168"/>
        <end position="192"/>
    </location>
</feature>
<reference evidence="8 9" key="1">
    <citation type="submission" date="2016-11" db="EMBL/GenBank/DDBJ databases">
        <title>Whole genomes of Flavobacteriaceae.</title>
        <authorList>
            <person name="Stine C."/>
            <person name="Li C."/>
            <person name="Tadesse D."/>
        </authorList>
    </citation>
    <scope>NUCLEOTIDE SEQUENCE [LARGE SCALE GENOMIC DNA]</scope>
    <source>
        <strain evidence="8 9">CCUG 60112</strain>
    </source>
</reference>
<dbReference type="PANTHER" id="PTHR10464:SF4">
    <property type="entry name" value="UREA TRANSPORTER"/>
    <property type="match status" value="1"/>
</dbReference>
<dbReference type="Gene3D" id="1.10.3430.10">
    <property type="entry name" value="Ammonium transporter AmtB like domains"/>
    <property type="match status" value="1"/>
</dbReference>
<comment type="caution">
    <text evidence="8">The sequence shown here is derived from an EMBL/GenBank/DDBJ whole genome shotgun (WGS) entry which is preliminary data.</text>
</comment>
<keyword evidence="4 7" id="KW-0812">Transmembrane</keyword>
<evidence type="ECO:0000256" key="6">
    <source>
        <dbReference type="ARBA" id="ARBA00023136"/>
    </source>
</evidence>
<evidence type="ECO:0000313" key="9">
    <source>
        <dbReference type="Proteomes" id="UP000198381"/>
    </source>
</evidence>
<comment type="subcellular location">
    <subcellularLocation>
        <location evidence="1">Cell membrane</location>
        <topology evidence="1">Multi-pass membrane protein</topology>
    </subcellularLocation>
</comment>
<feature type="transmembrane region" description="Helical" evidence="7">
    <location>
        <begin position="76"/>
        <end position="96"/>
    </location>
</feature>
<evidence type="ECO:0008006" key="10">
    <source>
        <dbReference type="Google" id="ProtNLM"/>
    </source>
</evidence>
<protein>
    <recommendedName>
        <fullName evidence="10">Urea transporter</fullName>
    </recommendedName>
</protein>
<keyword evidence="5 7" id="KW-1133">Transmembrane helix</keyword>
<comment type="similarity">
    <text evidence="2">Belongs to the urea transporter family.</text>
</comment>
<evidence type="ECO:0000256" key="4">
    <source>
        <dbReference type="ARBA" id="ARBA00022692"/>
    </source>
</evidence>
<evidence type="ECO:0000313" key="8">
    <source>
        <dbReference type="EMBL" id="OXB08644.1"/>
    </source>
</evidence>
<dbReference type="RefSeq" id="WP_089057904.1">
    <property type="nucleotide sequence ID" value="NZ_MUHD01000016.1"/>
</dbReference>
<sequence>MHIKLFSKQTRIIENQFPSVILKGIGQIMLQESVYTGLLFLIGIFYGSLEMGIAVLLASCCGTITAGVLKYDKIEIAQGIYGFNAALVGAGLAFYFKPVLVLWLAVVIGSILAVVIQHWFNRKRIPVYTLPFILVCWFFIYMLENVFLAPRTVSLNSVIDSKLHAVLALRGFGQVIFQESLFAGVVFFIGVFVSSPIRAVYGLFGGLAAGFIAAFYNASTQEIMMGLFSYNAVLCAIVFAGNRVINIVWTFIAVVLSVFIGFTMNNYQFIPLTFPFVAATCIVLIMQKLLSKYFSFKTYP</sequence>
<accession>A0ABX4CWQ2</accession>
<dbReference type="InterPro" id="IPR029020">
    <property type="entry name" value="Ammonium/urea_transptr"/>
</dbReference>
<keyword evidence="3" id="KW-1003">Cell membrane</keyword>
<feature type="transmembrane region" description="Helical" evidence="7">
    <location>
        <begin position="270"/>
        <end position="290"/>
    </location>
</feature>
<dbReference type="PANTHER" id="PTHR10464">
    <property type="entry name" value="UREA TRANSPORTER"/>
    <property type="match status" value="1"/>
</dbReference>
<evidence type="ECO:0000256" key="7">
    <source>
        <dbReference type="SAM" id="Phobius"/>
    </source>
</evidence>
<gene>
    <name evidence="8" type="ORF">B0A81_10095</name>
</gene>
<evidence type="ECO:0000256" key="1">
    <source>
        <dbReference type="ARBA" id="ARBA00004651"/>
    </source>
</evidence>
<evidence type="ECO:0000256" key="3">
    <source>
        <dbReference type="ARBA" id="ARBA00022475"/>
    </source>
</evidence>
<keyword evidence="6 7" id="KW-0472">Membrane</keyword>
<name>A0ABX4CWQ2_9FLAO</name>
<evidence type="ECO:0000256" key="5">
    <source>
        <dbReference type="ARBA" id="ARBA00022989"/>
    </source>
</evidence>